<evidence type="ECO:0000313" key="2">
    <source>
        <dbReference type="Proteomes" id="UP000077202"/>
    </source>
</evidence>
<organism evidence="1 2">
    <name type="scientific">Marchantia polymorpha subsp. ruderalis</name>
    <dbReference type="NCBI Taxonomy" id="1480154"/>
    <lineage>
        <taxon>Eukaryota</taxon>
        <taxon>Viridiplantae</taxon>
        <taxon>Streptophyta</taxon>
        <taxon>Embryophyta</taxon>
        <taxon>Marchantiophyta</taxon>
        <taxon>Marchantiopsida</taxon>
        <taxon>Marchantiidae</taxon>
        <taxon>Marchantiales</taxon>
        <taxon>Marchantiaceae</taxon>
        <taxon>Marchantia</taxon>
    </lineage>
</organism>
<reference evidence="1" key="1">
    <citation type="submission" date="2016-03" db="EMBL/GenBank/DDBJ databases">
        <title>Mechanisms controlling the formation of the plant cell surface in tip-growing cells are functionally conserved among land plants.</title>
        <authorList>
            <person name="Honkanen S."/>
            <person name="Jones V.A."/>
            <person name="Morieri G."/>
            <person name="Champion C."/>
            <person name="Hetherington A.J."/>
            <person name="Kelly S."/>
            <person name="Saint-Marcoux D."/>
            <person name="Proust H."/>
            <person name="Prescott H."/>
            <person name="Dolan L."/>
        </authorList>
    </citation>
    <scope>NUCLEOTIDE SEQUENCE [LARGE SCALE GENOMIC DNA]</scope>
    <source>
        <tissue evidence="1">Whole gametophyte</tissue>
    </source>
</reference>
<gene>
    <name evidence="1" type="ORF">AXG93_2190s1120</name>
</gene>
<accession>A0A176WIX1</accession>
<protein>
    <submittedName>
        <fullName evidence="1">Uncharacterized protein</fullName>
    </submittedName>
</protein>
<keyword evidence="2" id="KW-1185">Reference proteome</keyword>
<dbReference type="Proteomes" id="UP000077202">
    <property type="component" value="Unassembled WGS sequence"/>
</dbReference>
<name>A0A176WIX1_MARPO</name>
<dbReference type="AlphaFoldDB" id="A0A176WIX1"/>
<sequence>MVLGGMTDIAGFSMSSSENSSPVHGFSWLLLVSTSQQSTMCLGLWGFRAVIVSETAVGVEGGGALGTQNRLTGCVAVIT</sequence>
<proteinExistence type="predicted"/>
<dbReference type="EMBL" id="LVLJ01000868">
    <property type="protein sequence ID" value="OAE32292.1"/>
    <property type="molecule type" value="Genomic_DNA"/>
</dbReference>
<evidence type="ECO:0000313" key="1">
    <source>
        <dbReference type="EMBL" id="OAE32292.1"/>
    </source>
</evidence>
<comment type="caution">
    <text evidence="1">The sequence shown here is derived from an EMBL/GenBank/DDBJ whole genome shotgun (WGS) entry which is preliminary data.</text>
</comment>